<accession>A0A1H8V7T4</accession>
<dbReference type="GO" id="GO:0003677">
    <property type="term" value="F:DNA binding"/>
    <property type="evidence" value="ECO:0007669"/>
    <property type="project" value="InterPro"/>
</dbReference>
<evidence type="ECO:0000313" key="6">
    <source>
        <dbReference type="Proteomes" id="UP000198939"/>
    </source>
</evidence>
<dbReference type="Pfam" id="PF00589">
    <property type="entry name" value="Phage_integrase"/>
    <property type="match status" value="1"/>
</dbReference>
<keyword evidence="1" id="KW-0233">DNA recombination</keyword>
<reference evidence="5" key="3">
    <citation type="submission" date="2016-10" db="EMBL/GenBank/DDBJ databases">
        <authorList>
            <person name="Wibberg D."/>
        </authorList>
    </citation>
    <scope>NUCLEOTIDE SEQUENCE [LARGE SCALE GENOMIC DNA]</scope>
</reference>
<dbReference type="EMBL" id="FOCV01000040">
    <property type="protein sequence ID" value="SEP11495.1"/>
    <property type="molecule type" value="Genomic_DNA"/>
</dbReference>
<evidence type="ECO:0000259" key="2">
    <source>
        <dbReference type="Pfam" id="PF00589"/>
    </source>
</evidence>
<proteinExistence type="predicted"/>
<dbReference type="GO" id="GO:0015074">
    <property type="term" value="P:DNA integration"/>
    <property type="evidence" value="ECO:0007669"/>
    <property type="project" value="InterPro"/>
</dbReference>
<reference evidence="3" key="1">
    <citation type="submission" date="2016-10" db="EMBL/GenBank/DDBJ databases">
        <authorList>
            <person name="de Groot N.N."/>
        </authorList>
    </citation>
    <scope>NUCLEOTIDE SEQUENCE [LARGE SCALE GENOMIC DNA]</scope>
    <source>
        <strain evidence="3">CCBAU85039</strain>
    </source>
</reference>
<evidence type="ECO:0000313" key="5">
    <source>
        <dbReference type="Proteomes" id="UP000183063"/>
    </source>
</evidence>
<keyword evidence="6" id="KW-1185">Reference proteome</keyword>
<dbReference type="AlphaFoldDB" id="A0A1H8V7T4"/>
<dbReference type="Proteomes" id="UP000198939">
    <property type="component" value="Unassembled WGS sequence"/>
</dbReference>
<dbReference type="InterPro" id="IPR002104">
    <property type="entry name" value="Integrase_catalytic"/>
</dbReference>
<dbReference type="EMBL" id="FNXB01000051">
    <property type="protein sequence ID" value="SEI18618.1"/>
    <property type="molecule type" value="Genomic_DNA"/>
</dbReference>
<evidence type="ECO:0000313" key="4">
    <source>
        <dbReference type="EMBL" id="SEP11495.1"/>
    </source>
</evidence>
<sequence>MGGAASGRTSAHLKTRVYTARHTCASCQVIKGIDLMRVMKWMGHRSYQTTLGYAHLAPDHLMDNLRALKGGAAPKLMLINGSPTNATE</sequence>
<dbReference type="STRING" id="501024.RTCCBAU85039_5951"/>
<dbReference type="GO" id="GO:0006310">
    <property type="term" value="P:DNA recombination"/>
    <property type="evidence" value="ECO:0007669"/>
    <property type="project" value="UniProtKB-KW"/>
</dbReference>
<dbReference type="InterPro" id="IPR013762">
    <property type="entry name" value="Integrase-like_cat_sf"/>
</dbReference>
<dbReference type="OrthoDB" id="9808346at2"/>
<evidence type="ECO:0000256" key="1">
    <source>
        <dbReference type="ARBA" id="ARBA00023172"/>
    </source>
</evidence>
<feature type="domain" description="Tyr recombinase" evidence="2">
    <location>
        <begin position="14"/>
        <end position="58"/>
    </location>
</feature>
<evidence type="ECO:0000313" key="3">
    <source>
        <dbReference type="EMBL" id="SEI18618.1"/>
    </source>
</evidence>
<dbReference type="RefSeq" id="WP_072381061.1">
    <property type="nucleotide sequence ID" value="NZ_FNXB01000051.1"/>
</dbReference>
<dbReference type="Proteomes" id="UP000183063">
    <property type="component" value="Unassembled WGS sequence"/>
</dbReference>
<protein>
    <submittedName>
        <fullName evidence="3 4">Integrase</fullName>
    </submittedName>
</protein>
<dbReference type="Gene3D" id="1.10.443.10">
    <property type="entry name" value="Intergrase catalytic core"/>
    <property type="match status" value="1"/>
</dbReference>
<dbReference type="SUPFAM" id="SSF56349">
    <property type="entry name" value="DNA breaking-rejoining enzymes"/>
    <property type="match status" value="1"/>
</dbReference>
<organism evidence="3 5">
    <name type="scientific">Rhizobium tibeticum</name>
    <dbReference type="NCBI Taxonomy" id="501024"/>
    <lineage>
        <taxon>Bacteria</taxon>
        <taxon>Pseudomonadati</taxon>
        <taxon>Pseudomonadota</taxon>
        <taxon>Alphaproteobacteria</taxon>
        <taxon>Hyphomicrobiales</taxon>
        <taxon>Rhizobiaceae</taxon>
        <taxon>Rhizobium/Agrobacterium group</taxon>
        <taxon>Rhizobium</taxon>
    </lineage>
</organism>
<name>A0A1H8V7T4_9HYPH</name>
<gene>
    <name evidence="3" type="ORF">RTCCBAU85039_5951</name>
    <name evidence="4" type="ORF">SAMN05216228_10402</name>
</gene>
<reference evidence="4 6" key="2">
    <citation type="submission" date="2016-10" db="EMBL/GenBank/DDBJ databases">
        <authorList>
            <person name="Varghese N."/>
            <person name="Submissions S."/>
        </authorList>
    </citation>
    <scope>NUCLEOTIDE SEQUENCE [LARGE SCALE GENOMIC DNA]</scope>
    <source>
        <strain evidence="4 6">CGMCC 1.7071</strain>
    </source>
</reference>
<dbReference type="InterPro" id="IPR011010">
    <property type="entry name" value="DNA_brk_join_enz"/>
</dbReference>